<dbReference type="Proteomes" id="UP000887563">
    <property type="component" value="Unplaced"/>
</dbReference>
<keyword evidence="2" id="KW-0812">Transmembrane</keyword>
<evidence type="ECO:0000313" key="4">
    <source>
        <dbReference type="WBParaSite" id="Minc3s00423g12077"/>
    </source>
</evidence>
<dbReference type="AlphaFoldDB" id="A0A914LH79"/>
<dbReference type="WBParaSite" id="Minc3s00423g12077">
    <property type="protein sequence ID" value="Minc3s00423g12077"/>
    <property type="gene ID" value="Minc3s00423g12077"/>
</dbReference>
<keyword evidence="1" id="KW-0175">Coiled coil</keyword>
<feature type="coiled-coil region" evidence="1">
    <location>
        <begin position="70"/>
        <end position="97"/>
    </location>
</feature>
<name>A0A914LH79_MELIC</name>
<sequence>MTTIGGRLFTFLSLGFIICNTLIIGIFLYIYNDQLAFSESPILAVIPLFIYQLIVLIVGIICDSNSASSRQAIAQKLTEAIQRRDELEQLKNRQVDKWKSDIPFRYPQRV</sequence>
<protein>
    <submittedName>
        <fullName evidence="4">Uncharacterized protein</fullName>
    </submittedName>
</protein>
<feature type="transmembrane region" description="Helical" evidence="2">
    <location>
        <begin position="42"/>
        <end position="62"/>
    </location>
</feature>
<keyword evidence="2" id="KW-0472">Membrane</keyword>
<keyword evidence="3" id="KW-1185">Reference proteome</keyword>
<evidence type="ECO:0000313" key="3">
    <source>
        <dbReference type="Proteomes" id="UP000887563"/>
    </source>
</evidence>
<evidence type="ECO:0000256" key="1">
    <source>
        <dbReference type="SAM" id="Coils"/>
    </source>
</evidence>
<reference evidence="4" key="1">
    <citation type="submission" date="2022-11" db="UniProtKB">
        <authorList>
            <consortium name="WormBaseParasite"/>
        </authorList>
    </citation>
    <scope>IDENTIFICATION</scope>
</reference>
<feature type="transmembrane region" description="Helical" evidence="2">
    <location>
        <begin position="7"/>
        <end position="30"/>
    </location>
</feature>
<organism evidence="3 4">
    <name type="scientific">Meloidogyne incognita</name>
    <name type="common">Southern root-knot nematode worm</name>
    <name type="synonym">Oxyuris incognita</name>
    <dbReference type="NCBI Taxonomy" id="6306"/>
    <lineage>
        <taxon>Eukaryota</taxon>
        <taxon>Metazoa</taxon>
        <taxon>Ecdysozoa</taxon>
        <taxon>Nematoda</taxon>
        <taxon>Chromadorea</taxon>
        <taxon>Rhabditida</taxon>
        <taxon>Tylenchina</taxon>
        <taxon>Tylenchomorpha</taxon>
        <taxon>Tylenchoidea</taxon>
        <taxon>Meloidogynidae</taxon>
        <taxon>Meloidogyninae</taxon>
        <taxon>Meloidogyne</taxon>
        <taxon>Meloidogyne incognita group</taxon>
    </lineage>
</organism>
<accession>A0A914LH79</accession>
<proteinExistence type="predicted"/>
<evidence type="ECO:0000256" key="2">
    <source>
        <dbReference type="SAM" id="Phobius"/>
    </source>
</evidence>
<keyword evidence="2" id="KW-1133">Transmembrane helix</keyword>